<evidence type="ECO:0000313" key="6">
    <source>
        <dbReference type="Proteomes" id="UP000444174"/>
    </source>
</evidence>
<name>A0A843YI98_9RHOB</name>
<evidence type="ECO:0000313" key="5">
    <source>
        <dbReference type="EMBL" id="MQQ08467.1"/>
    </source>
</evidence>
<dbReference type="RefSeq" id="WP_153215417.1">
    <property type="nucleotide sequence ID" value="NZ_WIBF01000004.1"/>
</dbReference>
<keyword evidence="3" id="KW-0804">Transcription</keyword>
<dbReference type="GO" id="GO:0005829">
    <property type="term" value="C:cytosol"/>
    <property type="evidence" value="ECO:0007669"/>
    <property type="project" value="TreeGrafter"/>
</dbReference>
<dbReference type="Proteomes" id="UP000444174">
    <property type="component" value="Unassembled WGS sequence"/>
</dbReference>
<dbReference type="InterPro" id="IPR011008">
    <property type="entry name" value="Dimeric_a/b-barrel"/>
</dbReference>
<dbReference type="PANTHER" id="PTHR30154">
    <property type="entry name" value="LEUCINE-RESPONSIVE REGULATORY PROTEIN"/>
    <property type="match status" value="1"/>
</dbReference>
<dbReference type="Gene3D" id="3.30.70.920">
    <property type="match status" value="1"/>
</dbReference>
<dbReference type="Pfam" id="PF01037">
    <property type="entry name" value="AsnC_trans_reg"/>
    <property type="match status" value="1"/>
</dbReference>
<dbReference type="InterPro" id="IPR011991">
    <property type="entry name" value="ArsR-like_HTH"/>
</dbReference>
<dbReference type="InterPro" id="IPR036390">
    <property type="entry name" value="WH_DNA-bd_sf"/>
</dbReference>
<dbReference type="CDD" id="cd00090">
    <property type="entry name" value="HTH_ARSR"/>
    <property type="match status" value="1"/>
</dbReference>
<proteinExistence type="predicted"/>
<dbReference type="PROSITE" id="PS50956">
    <property type="entry name" value="HTH_ASNC_2"/>
    <property type="match status" value="1"/>
</dbReference>
<dbReference type="InterPro" id="IPR036388">
    <property type="entry name" value="WH-like_DNA-bd_sf"/>
</dbReference>
<dbReference type="InterPro" id="IPR019888">
    <property type="entry name" value="Tscrpt_reg_AsnC-like"/>
</dbReference>
<dbReference type="GO" id="GO:0043565">
    <property type="term" value="F:sequence-specific DNA binding"/>
    <property type="evidence" value="ECO:0007669"/>
    <property type="project" value="InterPro"/>
</dbReference>
<gene>
    <name evidence="5" type="ORF">GFB49_08400</name>
</gene>
<dbReference type="GO" id="GO:0043200">
    <property type="term" value="P:response to amino acid"/>
    <property type="evidence" value="ECO:0007669"/>
    <property type="project" value="TreeGrafter"/>
</dbReference>
<organism evidence="5 6">
    <name type="scientific">Tritonibacter litoralis</name>
    <dbReference type="NCBI Taxonomy" id="2662264"/>
    <lineage>
        <taxon>Bacteria</taxon>
        <taxon>Pseudomonadati</taxon>
        <taxon>Pseudomonadota</taxon>
        <taxon>Alphaproteobacteria</taxon>
        <taxon>Rhodobacterales</taxon>
        <taxon>Paracoccaceae</taxon>
        <taxon>Tritonibacter</taxon>
    </lineage>
</organism>
<accession>A0A843YI98</accession>
<protein>
    <submittedName>
        <fullName evidence="5">AsnC family transcriptional regulator</fullName>
    </submittedName>
</protein>
<comment type="caution">
    <text evidence="5">The sequence shown here is derived from an EMBL/GenBank/DDBJ whole genome shotgun (WGS) entry which is preliminary data.</text>
</comment>
<dbReference type="InterPro" id="IPR000485">
    <property type="entry name" value="AsnC-type_HTH_dom"/>
</dbReference>
<evidence type="ECO:0000259" key="4">
    <source>
        <dbReference type="PROSITE" id="PS50956"/>
    </source>
</evidence>
<dbReference type="PRINTS" id="PR00033">
    <property type="entry name" value="HTHASNC"/>
</dbReference>
<evidence type="ECO:0000256" key="3">
    <source>
        <dbReference type="ARBA" id="ARBA00023163"/>
    </source>
</evidence>
<keyword evidence="2" id="KW-0238">DNA-binding</keyword>
<dbReference type="Pfam" id="PF13404">
    <property type="entry name" value="HTH_AsnC-type"/>
    <property type="match status" value="1"/>
</dbReference>
<feature type="domain" description="HTH asnC-type" evidence="4">
    <location>
        <begin position="9"/>
        <end position="70"/>
    </location>
</feature>
<dbReference type="SUPFAM" id="SSF46785">
    <property type="entry name" value="Winged helix' DNA-binding domain"/>
    <property type="match status" value="1"/>
</dbReference>
<dbReference type="SMART" id="SM00344">
    <property type="entry name" value="HTH_ASNC"/>
    <property type="match status" value="1"/>
</dbReference>
<keyword evidence="6" id="KW-1185">Reference proteome</keyword>
<reference evidence="5 6" key="1">
    <citation type="submission" date="2019-10" db="EMBL/GenBank/DDBJ databases">
        <title>Epibacterium sp. nov., isolated from seawater.</title>
        <authorList>
            <person name="Zhang X."/>
            <person name="Li N."/>
        </authorList>
    </citation>
    <scope>NUCLEOTIDE SEQUENCE [LARGE SCALE GENOMIC DNA]</scope>
    <source>
        <strain evidence="5 6">SM1979</strain>
    </source>
</reference>
<dbReference type="SUPFAM" id="SSF54909">
    <property type="entry name" value="Dimeric alpha+beta barrel"/>
    <property type="match status" value="1"/>
</dbReference>
<evidence type="ECO:0000256" key="1">
    <source>
        <dbReference type="ARBA" id="ARBA00023015"/>
    </source>
</evidence>
<keyword evidence="1" id="KW-0805">Transcription regulation</keyword>
<dbReference type="AlphaFoldDB" id="A0A843YI98"/>
<evidence type="ECO:0000256" key="2">
    <source>
        <dbReference type="ARBA" id="ARBA00023125"/>
    </source>
</evidence>
<dbReference type="Gene3D" id="1.10.10.10">
    <property type="entry name" value="Winged helix-like DNA-binding domain superfamily/Winged helix DNA-binding domain"/>
    <property type="match status" value="1"/>
</dbReference>
<sequence length="163" mass="18534">MTKVSFMQLDSFDRHILDLLQRDAQTKVDVIADRVGLSASAVQRRIRKLKAENVITGEVVVVNPKAAGNLMTFVAGVEIERENYEALGRFREWVAQNDNIQQLYYVTGSLDLVVIILARDTEHYDDISAEMMKAHRQIRRVTTHVVLKSLKTGLALPLQDEDR</sequence>
<dbReference type="EMBL" id="WIBF01000004">
    <property type="protein sequence ID" value="MQQ08467.1"/>
    <property type="molecule type" value="Genomic_DNA"/>
</dbReference>
<dbReference type="GO" id="GO:0006355">
    <property type="term" value="P:regulation of DNA-templated transcription"/>
    <property type="evidence" value="ECO:0007669"/>
    <property type="project" value="UniProtKB-ARBA"/>
</dbReference>
<dbReference type="InterPro" id="IPR019887">
    <property type="entry name" value="Tscrpt_reg_AsnC/Lrp_C"/>
</dbReference>
<dbReference type="PANTHER" id="PTHR30154:SF34">
    <property type="entry name" value="TRANSCRIPTIONAL REGULATOR AZLB"/>
    <property type="match status" value="1"/>
</dbReference>